<dbReference type="PANTHER" id="PTHR34047">
    <property type="entry name" value="NUCLEAR INTRON MATURASE 1, MITOCHONDRIAL-RELATED"/>
    <property type="match status" value="1"/>
</dbReference>
<name>A0A399NUL5_9MICO</name>
<dbReference type="RefSeq" id="WP_081840901.1">
    <property type="nucleotide sequence ID" value="NZ_QWEC01000051.1"/>
</dbReference>
<evidence type="ECO:0000313" key="2">
    <source>
        <dbReference type="EMBL" id="RII97892.1"/>
    </source>
</evidence>
<reference evidence="2 3" key="1">
    <citation type="submission" date="2018-08" db="EMBL/GenBank/DDBJ databases">
        <title>Genome Sequence of Clavibacter michiganensis Subspecies type strains, and the Atypical Peach-Colored Strains Isolated from Tomato.</title>
        <authorList>
            <person name="Osdaghi E."/>
            <person name="Portier P."/>
            <person name="Briand M."/>
            <person name="Jacques M.-A."/>
        </authorList>
    </citation>
    <scope>NUCLEOTIDE SEQUENCE [LARGE SCALE GENOMIC DNA]</scope>
    <source>
        <strain evidence="2 3">CFBP 7493</strain>
    </source>
</reference>
<dbReference type="GO" id="GO:0003964">
    <property type="term" value="F:RNA-directed DNA polymerase activity"/>
    <property type="evidence" value="ECO:0007669"/>
    <property type="project" value="UniProtKB-KW"/>
</dbReference>
<feature type="domain" description="Reverse transcriptase" evidence="1">
    <location>
        <begin position="1"/>
        <end position="306"/>
    </location>
</feature>
<proteinExistence type="predicted"/>
<sequence length="441" mass="50843">MHQSFAPQHLRAIWDAQTRKGDKLLVFYPTVALLFKDRRKAHDEPFLRRSPMDPAPKNIQEHYAYVSEKAEKALTAALQITSASIVNQVSQGTFSWNLQVSRQLKGRQLYKTGDTAEAFFVDKQLQYILRKLLRNRSDSRQAAVAGLIQTLGNHMPKLVVRTDIHSFYDSIDHDILRKLIDRQPLTPTIKTLLHAFLREMSTLTGRDTGIPAGVGLSATLAELYVQDLDETLRKLPRVLYYARYVDDIVLVFGETYYNELDASRQLGLIDAGLTSISLMRSSDKTHCSSMQSIQVLPRFDFLGYEISYSGSIKVRLSHVRKQTLHDRVKSTFDVWDREPTPSDGAQKRLADRVRFITSNTRLANNKRNAMIGVYFSNPHLTDLDQLRGLDRYLQRRLDTARISAPLKDKLMQCSFEQGYKTREMRRWTQFETDRIKRAWNA</sequence>
<dbReference type="Proteomes" id="UP000266298">
    <property type="component" value="Unassembled WGS sequence"/>
</dbReference>
<gene>
    <name evidence="2" type="ORF">DZF96_05445</name>
</gene>
<dbReference type="Pfam" id="PF00078">
    <property type="entry name" value="RVT_1"/>
    <property type="match status" value="1"/>
</dbReference>
<keyword evidence="2" id="KW-0695">RNA-directed DNA polymerase</keyword>
<dbReference type="AlphaFoldDB" id="A0A399NUL5"/>
<dbReference type="NCBIfam" id="NF041747">
    <property type="entry name" value="Drt3a"/>
    <property type="match status" value="1"/>
</dbReference>
<evidence type="ECO:0000313" key="3">
    <source>
        <dbReference type="Proteomes" id="UP000266298"/>
    </source>
</evidence>
<accession>A0A399NUL5</accession>
<dbReference type="SUPFAM" id="SSF56672">
    <property type="entry name" value="DNA/RNA polymerases"/>
    <property type="match status" value="1"/>
</dbReference>
<keyword evidence="2" id="KW-0548">Nucleotidyltransferase</keyword>
<dbReference type="CDD" id="cd01646">
    <property type="entry name" value="RT_Bac_retron_I"/>
    <property type="match status" value="1"/>
</dbReference>
<dbReference type="PANTHER" id="PTHR34047:SF8">
    <property type="entry name" value="PROTEIN YKFC"/>
    <property type="match status" value="1"/>
</dbReference>
<dbReference type="EMBL" id="QWEC01000051">
    <property type="protein sequence ID" value="RII97892.1"/>
    <property type="molecule type" value="Genomic_DNA"/>
</dbReference>
<comment type="caution">
    <text evidence="2">The sequence shown here is derived from an EMBL/GenBank/DDBJ whole genome shotgun (WGS) entry which is preliminary data.</text>
</comment>
<keyword evidence="2" id="KW-0808">Transferase</keyword>
<dbReference type="PROSITE" id="PS50878">
    <property type="entry name" value="RT_POL"/>
    <property type="match status" value="1"/>
</dbReference>
<dbReference type="InterPro" id="IPR043502">
    <property type="entry name" value="DNA/RNA_pol_sf"/>
</dbReference>
<protein>
    <submittedName>
        <fullName evidence="2">RNA-directed DNA polymerase</fullName>
    </submittedName>
</protein>
<dbReference type="InterPro" id="IPR000477">
    <property type="entry name" value="RT_dom"/>
</dbReference>
<dbReference type="InterPro" id="IPR051083">
    <property type="entry name" value="GrpII_Intron_Splice-Mob/Def"/>
</dbReference>
<organism evidence="2 3">
    <name type="scientific">Clavibacter michiganensis</name>
    <dbReference type="NCBI Taxonomy" id="28447"/>
    <lineage>
        <taxon>Bacteria</taxon>
        <taxon>Bacillati</taxon>
        <taxon>Actinomycetota</taxon>
        <taxon>Actinomycetes</taxon>
        <taxon>Micrococcales</taxon>
        <taxon>Microbacteriaceae</taxon>
        <taxon>Clavibacter</taxon>
    </lineage>
</organism>
<evidence type="ECO:0000259" key="1">
    <source>
        <dbReference type="PROSITE" id="PS50878"/>
    </source>
</evidence>